<evidence type="ECO:0000313" key="1">
    <source>
        <dbReference type="EMBL" id="GAA4105864.1"/>
    </source>
</evidence>
<dbReference type="Proteomes" id="UP001500841">
    <property type="component" value="Unassembled WGS sequence"/>
</dbReference>
<comment type="caution">
    <text evidence="1">The sequence shown here is derived from an EMBL/GenBank/DDBJ whole genome shotgun (WGS) entry which is preliminary data.</text>
</comment>
<name>A0ABP7X6A4_9SPHI</name>
<gene>
    <name evidence="1" type="ORF">GCM10022392_34410</name>
</gene>
<proteinExistence type="predicted"/>
<evidence type="ECO:0000313" key="2">
    <source>
        <dbReference type="Proteomes" id="UP001500841"/>
    </source>
</evidence>
<dbReference type="RefSeq" id="WP_345107519.1">
    <property type="nucleotide sequence ID" value="NZ_BAABCV010000029.1"/>
</dbReference>
<dbReference type="EMBL" id="BAABCV010000029">
    <property type="protein sequence ID" value="GAA4105864.1"/>
    <property type="molecule type" value="Genomic_DNA"/>
</dbReference>
<dbReference type="InterPro" id="IPR036388">
    <property type="entry name" value="WH-like_DNA-bd_sf"/>
</dbReference>
<dbReference type="InterPro" id="IPR009057">
    <property type="entry name" value="Homeodomain-like_sf"/>
</dbReference>
<reference evidence="2" key="1">
    <citation type="journal article" date="2019" name="Int. J. Syst. Evol. Microbiol.">
        <title>The Global Catalogue of Microorganisms (GCM) 10K type strain sequencing project: providing services to taxonomists for standard genome sequencing and annotation.</title>
        <authorList>
            <consortium name="The Broad Institute Genomics Platform"/>
            <consortium name="The Broad Institute Genome Sequencing Center for Infectious Disease"/>
            <person name="Wu L."/>
            <person name="Ma J."/>
        </authorList>
    </citation>
    <scope>NUCLEOTIDE SEQUENCE [LARGE SCALE GENOMIC DNA]</scope>
    <source>
        <strain evidence="2">JCM 17085</strain>
    </source>
</reference>
<keyword evidence="2" id="KW-1185">Reference proteome</keyword>
<protein>
    <recommendedName>
        <fullName evidence="3">Transposase</fullName>
    </recommendedName>
</protein>
<accession>A0ABP7X6A4</accession>
<organism evidence="1 2">
    <name type="scientific">Mucilaginibacter panaciglaebae</name>
    <dbReference type="NCBI Taxonomy" id="502331"/>
    <lineage>
        <taxon>Bacteria</taxon>
        <taxon>Pseudomonadati</taxon>
        <taxon>Bacteroidota</taxon>
        <taxon>Sphingobacteriia</taxon>
        <taxon>Sphingobacteriales</taxon>
        <taxon>Sphingobacteriaceae</taxon>
        <taxon>Mucilaginibacter</taxon>
    </lineage>
</organism>
<dbReference type="Gene3D" id="1.10.10.10">
    <property type="entry name" value="Winged helix-like DNA-binding domain superfamily/Winged helix DNA-binding domain"/>
    <property type="match status" value="1"/>
</dbReference>
<sequence>MKKHLKRVIRRSQRDYSLAFKLQVVQQVEKGELTYKRAQKHYGIQGKSTVLVWLRKHGTLDWTLPKQYTLENERKLTPEQRIKQLETALKDEQDKNLIYKTMFDILQKEHGIALPKKPLPKQSKGSKPKE</sequence>
<evidence type="ECO:0008006" key="3">
    <source>
        <dbReference type="Google" id="ProtNLM"/>
    </source>
</evidence>
<dbReference type="SUPFAM" id="SSF46689">
    <property type="entry name" value="Homeodomain-like"/>
    <property type="match status" value="1"/>
</dbReference>